<dbReference type="Proteomes" id="UP001381693">
    <property type="component" value="Unassembled WGS sequence"/>
</dbReference>
<name>A0AAN8XLJ4_HALRR</name>
<dbReference type="EMBL" id="JAXCGZ010005815">
    <property type="protein sequence ID" value="KAK7080720.1"/>
    <property type="molecule type" value="Genomic_DNA"/>
</dbReference>
<dbReference type="GO" id="GO:0045893">
    <property type="term" value="P:positive regulation of DNA-templated transcription"/>
    <property type="evidence" value="ECO:0007669"/>
    <property type="project" value="TreeGrafter"/>
</dbReference>
<feature type="region of interest" description="Disordered" evidence="1">
    <location>
        <begin position="257"/>
        <end position="277"/>
    </location>
</feature>
<dbReference type="Pfam" id="PF23788">
    <property type="entry name" value="EDRF1_N"/>
    <property type="match status" value="2"/>
</dbReference>
<evidence type="ECO:0000313" key="5">
    <source>
        <dbReference type="Proteomes" id="UP001381693"/>
    </source>
</evidence>
<comment type="caution">
    <text evidence="4">The sequence shown here is derived from an EMBL/GenBank/DDBJ whole genome shotgun (WGS) entry which is preliminary data.</text>
</comment>
<feature type="compositionally biased region" description="Acidic residues" evidence="1">
    <location>
        <begin position="539"/>
        <end position="558"/>
    </location>
</feature>
<dbReference type="InterPro" id="IPR056582">
    <property type="entry name" value="EDRF1_N"/>
</dbReference>
<feature type="region of interest" description="Disordered" evidence="1">
    <location>
        <begin position="1195"/>
        <end position="1216"/>
    </location>
</feature>
<keyword evidence="5" id="KW-1185">Reference proteome</keyword>
<feature type="region of interest" description="Disordered" evidence="1">
    <location>
        <begin position="1"/>
        <end position="23"/>
    </location>
</feature>
<feature type="compositionally biased region" description="Basic and acidic residues" evidence="1">
    <location>
        <begin position="1"/>
        <end position="22"/>
    </location>
</feature>
<dbReference type="PANTHER" id="PTHR15000">
    <property type="entry name" value="ERYTHROID DIFFERENTIATION-RELATED FACTOR 1"/>
    <property type="match status" value="1"/>
</dbReference>
<dbReference type="PANTHER" id="PTHR15000:SF1">
    <property type="entry name" value="ERYTHROID DIFFERENTIATION-RELATED FACTOR 1"/>
    <property type="match status" value="1"/>
</dbReference>
<accession>A0AAN8XLJ4</accession>
<feature type="region of interest" description="Disordered" evidence="1">
    <location>
        <begin position="533"/>
        <end position="558"/>
    </location>
</feature>
<evidence type="ECO:0000259" key="3">
    <source>
        <dbReference type="Pfam" id="PF23788"/>
    </source>
</evidence>
<gene>
    <name evidence="4" type="primary">EDRF1</name>
    <name evidence="4" type="ORF">SK128_010388</name>
</gene>
<sequence>MKMDGNECDEIEGKQKECKDSEEFLPSSSLQSLMISQSESVSELSQALSPVRNQSVTTACGGYVSKRESFPKNSDAHVKERDEQDLRIHSAAVVKSTEVEFPVQFRELQSNTDLKMPPSNWLQEHSSIRLPNATLKHADFSSFLMAHQFPDCIGEVDVVSDAENIKKLLKIPYNPKAHVSMMIHRVGKTLLIDEFDIYKYLLRQSKKEWHWLRKFFFENVLQSLTQMENVLVRPNKSRNVVQSRSLLSKFLYHSINEEETRPHSPPPQPVTESPVSVRRPSVLASEIMPEPALEDQLPQSSGESFTRNVVWNFEDLHMLIGTDLPIFGGGTHPCVSLRLRDMSKPINILTGIDYWLDNLMCNVPEVVMCYHLDGIVQKYELIKTEDLPHMSDRQFSPRLVRDVAQNILAFLNSKATKEGHTYWLFKGKDDDIVKLYDLTSLSAEGRTCVDGNEEESSTEEAGNPFTIPVAMLFYRVAKNMRSSEDYQTKIATIRALLKNSLTLLNINEYPKIVSSAHYMLSDLYVPQDIDPDSPVLSDCSDEESDWTSGLESDDDEAADCDEDKLRWRRDSQSVATANPSSSIKVSSLCHPHISKSQSQYYKAPPLLGTLEERCLNALSHVTDALQCLRESRAREQEMSGAQRNKESPMCSSRSPEQQEPKMARPFQPIPMPYSPLNSGNTNKSLVVATEKTKADQLTVSVLSHQYCVASWWDKLSVLLLRKAALVYLVLARSTFNSKRYGQSLRYIRFSFHAWYCMTNLLRVEVEIPVPSQALALAGDAYYMLSKKWDEVSTHIEDYNNVTDIHQEMLNLLDNIKPVEETSNTIKFSCDVEEALTYSLQHFEKALHASNKQTYLHLSRRLASVRNELGVMYMNQAAKLCEEGKLSFEASKELWSKSSELLNRGKEGFAEVGDMANVALLHSNTGRLMRLCAFYCSPKEGPRIFSAIEKRYYNQALSQYEKGLEVLKSRKKSPDIWDLVVWEFSTTVYTIASLMQDHPPFPILAGSDLSREVVDMLSKALKHCDVKAAGARQPLYQYRAAVIHMRLASIYHNAVRSGESDVKNMRRLAELNYGKAAVLFLQLENPIDILKVQMDRAVLVEDQIQGTSSQQTLIKHHLAILHLLIDCSVALKICHVSTVSRGTSHTPDTKKHQDIDNTNSRAQHKTSGIFVENKHGENNNSEENLTSAIGKELDENISSEDSKNSDEMSVSLETSSGVEDEENHVKIRALLQAFEKKLNNSLMALVKIAASMKQKKSSNTGMDISLLKQMYSASLNTRSLPLATHLLEAVTFIAPILHRLQAQR</sequence>
<feature type="domain" description="EDRF1 N-terminal" evidence="3">
    <location>
        <begin position="88"/>
        <end position="260"/>
    </location>
</feature>
<evidence type="ECO:0000259" key="2">
    <source>
        <dbReference type="Pfam" id="PF23723"/>
    </source>
</evidence>
<proteinExistence type="predicted"/>
<dbReference type="Pfam" id="PF23723">
    <property type="entry name" value="TPR_EDRF1"/>
    <property type="match status" value="1"/>
</dbReference>
<feature type="region of interest" description="Disordered" evidence="1">
    <location>
        <begin position="635"/>
        <end position="669"/>
    </location>
</feature>
<evidence type="ECO:0000313" key="4">
    <source>
        <dbReference type="EMBL" id="KAK7080720.1"/>
    </source>
</evidence>
<feature type="region of interest" description="Disordered" evidence="1">
    <location>
        <begin position="1139"/>
        <end position="1161"/>
    </location>
</feature>
<feature type="domain" description="EDRF1 N-terminal" evidence="3">
    <location>
        <begin position="300"/>
        <end position="562"/>
    </location>
</feature>
<feature type="compositionally biased region" description="Polar residues" evidence="1">
    <location>
        <begin position="1206"/>
        <end position="1216"/>
    </location>
</feature>
<reference evidence="4 5" key="1">
    <citation type="submission" date="2023-11" db="EMBL/GenBank/DDBJ databases">
        <title>Halocaridina rubra genome assembly.</title>
        <authorList>
            <person name="Smith C."/>
        </authorList>
    </citation>
    <scope>NUCLEOTIDE SEQUENCE [LARGE SCALE GENOMIC DNA]</scope>
    <source>
        <strain evidence="4">EP-1</strain>
        <tissue evidence="4">Whole</tissue>
    </source>
</reference>
<protein>
    <submittedName>
        <fullName evidence="4">Erythroid differentiation-related factor 1</fullName>
    </submittedName>
</protein>
<dbReference type="InterPro" id="IPR056583">
    <property type="entry name" value="EDRF1_TPR"/>
</dbReference>
<evidence type="ECO:0000256" key="1">
    <source>
        <dbReference type="SAM" id="MobiDB-lite"/>
    </source>
</evidence>
<feature type="domain" description="EDRF1 TPR repeats region" evidence="2">
    <location>
        <begin position="857"/>
        <end position="1159"/>
    </location>
</feature>
<organism evidence="4 5">
    <name type="scientific">Halocaridina rubra</name>
    <name type="common">Hawaiian red shrimp</name>
    <dbReference type="NCBI Taxonomy" id="373956"/>
    <lineage>
        <taxon>Eukaryota</taxon>
        <taxon>Metazoa</taxon>
        <taxon>Ecdysozoa</taxon>
        <taxon>Arthropoda</taxon>
        <taxon>Crustacea</taxon>
        <taxon>Multicrustacea</taxon>
        <taxon>Malacostraca</taxon>
        <taxon>Eumalacostraca</taxon>
        <taxon>Eucarida</taxon>
        <taxon>Decapoda</taxon>
        <taxon>Pleocyemata</taxon>
        <taxon>Caridea</taxon>
        <taxon>Atyoidea</taxon>
        <taxon>Atyidae</taxon>
        <taxon>Halocaridina</taxon>
    </lineage>
</organism>